<feature type="transmembrane region" description="Helical" evidence="2">
    <location>
        <begin position="334"/>
        <end position="353"/>
    </location>
</feature>
<dbReference type="InterPro" id="IPR027463">
    <property type="entry name" value="AcrB_DN_DC_subdom"/>
</dbReference>
<feature type="transmembrane region" description="Helical" evidence="2">
    <location>
        <begin position="12"/>
        <end position="29"/>
    </location>
</feature>
<dbReference type="PANTHER" id="PTHR32063:SF14">
    <property type="entry name" value="BLL4319 PROTEIN"/>
    <property type="match status" value="1"/>
</dbReference>
<feature type="transmembrane region" description="Helical" evidence="2">
    <location>
        <begin position="953"/>
        <end position="972"/>
    </location>
</feature>
<dbReference type="STRING" id="314285.KT71_17196"/>
<dbReference type="Proteomes" id="UP000019205">
    <property type="component" value="Chromosome"/>
</dbReference>
<feature type="transmembrane region" description="Helical" evidence="2">
    <location>
        <begin position="525"/>
        <end position="543"/>
    </location>
</feature>
<dbReference type="Gene3D" id="1.20.1640.10">
    <property type="entry name" value="Multidrug efflux transporter AcrB transmembrane domain"/>
    <property type="match status" value="2"/>
</dbReference>
<feature type="transmembrane region" description="Helical" evidence="2">
    <location>
        <begin position="881"/>
        <end position="901"/>
    </location>
</feature>
<dbReference type="GO" id="GO:0005886">
    <property type="term" value="C:plasma membrane"/>
    <property type="evidence" value="ECO:0007669"/>
    <property type="project" value="TreeGrafter"/>
</dbReference>
<dbReference type="GO" id="GO:0042910">
    <property type="term" value="F:xenobiotic transmembrane transporter activity"/>
    <property type="evidence" value="ECO:0007669"/>
    <property type="project" value="TreeGrafter"/>
</dbReference>
<dbReference type="SUPFAM" id="SSF82866">
    <property type="entry name" value="Multidrug efflux transporter AcrB transmembrane domain"/>
    <property type="match status" value="2"/>
</dbReference>
<sequence>MLLSDVAVRRPVMALVGSALIVAFGLLAFDRLPLREYPDIDSPIVTVQTSYPGASAAVVENKITELIENRLSGIEGIKTLSSASYDGESTVTIEFNLDRDIDSAANDVRDRVSGVLDNLPEEALPPETRKSNSDEQVIFWSHLVGENMSALELTDYARRYLEDRFAVLDGVARVRIGGGQIYSMRIWLDRNALVARGLTVADVELALRSQNVELPAGTIKSSERDFVVRIDRSYQVAEDFRELVLARGEDGYLVRLADVARVELSSAESRSMFRGNTESMVGVGIVKQSKANALSVGRAVQEEIKRVNQQLPDGMELVVGFDRSVFVDAAINEVFSTLFIAGVLVVIVIFLFLGDPRSVLVPALTVPISLIGSFSMLWVLGYSINLLTLLALVLAIGLVVDDSIVVLENIHRRLVRGESALVASYRGARQVAFAVIATTLVLVAVFIPITFLEGNVGRLFAEFAVAMAIAVIFSSFVALTLGPVICSKLLNKDKVSNRLANKVEELSEAMELRYRKVLRPFVERSWLFIPVLLLCVFSAWQLSKSVPQEFSPTEDRGVLYMIAATPEGSSFEYTVDQVLQVEELLMPLVESGEVRRLLIRAPGWGGGEAFNQAFTIMALAPWEERDRTSQEIAADAQNRVKDIAGARVFVRAPRSFGGGNADPVQFVVGGDSYENLAEWQDIMLAKVAENPGLLRVDTDLKPTKPQLRVSVDRNRAGDLGISLADIGRTLETLLGSRRVTTFIMGGREYDVIIEGDREESRTLSDLDNIYVRSNTTDRLIPLSNIVTLREEAGAGSLNRYNRVRSFTLTASLADDYKLGEALDYLQEVVRTELPETASFDFKGESLEYYRASGSVYITFLLALLIVYLVMAAQFESFVHPAIILFTVPVALLGGLWGLQLVGATLNIYSQVGLIMLVGLAAKNGILIVEFINQMRDAGFDYDQSVIEGASKRLRPIVMTAFTTVMGALPLVLSSGPGHEVRSVIGVVVMGGVALATLVTLFLVPMAYSLLARGTGSPELVSRQLDAEIEEFETSKKAQTTGTPAIVGQDGS</sequence>
<comment type="caution">
    <text evidence="3">The sequence shown here is derived from an EMBL/GenBank/DDBJ whole genome shotgun (WGS) entry which is preliminary data.</text>
</comment>
<feature type="transmembrane region" description="Helical" evidence="2">
    <location>
        <begin position="431"/>
        <end position="451"/>
    </location>
</feature>
<reference evidence="3 4" key="1">
    <citation type="journal article" date="2007" name="Proc. Natl. Acad. Sci. U.S.A.">
        <title>Characterization of a marine gammaproteobacterium capable of aerobic anoxygenic photosynthesis.</title>
        <authorList>
            <person name="Fuchs B.M."/>
            <person name="Spring S."/>
            <person name="Teeling H."/>
            <person name="Quast C."/>
            <person name="Wulf J."/>
            <person name="Schattenhofer M."/>
            <person name="Yan S."/>
            <person name="Ferriera S."/>
            <person name="Johnson J."/>
            <person name="Glockner F.O."/>
            <person name="Amann R."/>
        </authorList>
    </citation>
    <scope>NUCLEOTIDE SEQUENCE [LARGE SCALE GENOMIC DNA]</scope>
    <source>
        <strain evidence="3">KT71</strain>
    </source>
</reference>
<feature type="transmembrane region" description="Helical" evidence="2">
    <location>
        <begin position="984"/>
        <end position="1003"/>
    </location>
</feature>
<keyword evidence="2" id="KW-0472">Membrane</keyword>
<dbReference type="Gene3D" id="3.30.70.1430">
    <property type="entry name" value="Multidrug efflux transporter AcrB pore domain"/>
    <property type="match status" value="2"/>
</dbReference>
<evidence type="ECO:0000313" key="4">
    <source>
        <dbReference type="Proteomes" id="UP000019205"/>
    </source>
</evidence>
<dbReference type="Gene3D" id="3.30.70.1320">
    <property type="entry name" value="Multidrug efflux transporter AcrB pore domain like"/>
    <property type="match status" value="1"/>
</dbReference>
<gene>
    <name evidence="3" type="ORF">KT71_17196</name>
</gene>
<dbReference type="EMBL" id="AAOA02000004">
    <property type="protein sequence ID" value="EAQ99427.2"/>
    <property type="molecule type" value="Genomic_DNA"/>
</dbReference>
<evidence type="ECO:0000256" key="2">
    <source>
        <dbReference type="SAM" id="Phobius"/>
    </source>
</evidence>
<evidence type="ECO:0000256" key="1">
    <source>
        <dbReference type="SAM" id="MobiDB-lite"/>
    </source>
</evidence>
<dbReference type="OrthoDB" id="9757904at2"/>
<dbReference type="RefSeq" id="WP_008293858.1">
    <property type="nucleotide sequence ID" value="NZ_CM002299.1"/>
</dbReference>
<dbReference type="PANTHER" id="PTHR32063">
    <property type="match status" value="1"/>
</dbReference>
<keyword evidence="4" id="KW-1185">Reference proteome</keyword>
<dbReference type="SUPFAM" id="SSF82714">
    <property type="entry name" value="Multidrug efflux transporter AcrB TolC docking domain, DN and DC subdomains"/>
    <property type="match status" value="2"/>
</dbReference>
<dbReference type="Gene3D" id="3.30.70.1440">
    <property type="entry name" value="Multidrug efflux transporter AcrB pore domain"/>
    <property type="match status" value="1"/>
</dbReference>
<feature type="transmembrane region" description="Helical" evidence="2">
    <location>
        <begin position="907"/>
        <end position="932"/>
    </location>
</feature>
<feature type="region of interest" description="Disordered" evidence="1">
    <location>
        <begin position="1031"/>
        <end position="1051"/>
    </location>
</feature>
<keyword evidence="2" id="KW-0812">Transmembrane</keyword>
<dbReference type="Pfam" id="PF00873">
    <property type="entry name" value="ACR_tran"/>
    <property type="match status" value="1"/>
</dbReference>
<reference evidence="3 4" key="2">
    <citation type="journal article" date="2009" name="PLoS ONE">
        <title>The photosynthetic apparatus and its regulation in the aerobic gammaproteobacterium Congregibacter litoralis gen. nov., sp. nov.</title>
        <authorList>
            <person name="Spring S."/>
            <person name="Lunsdorf H."/>
            <person name="Fuchs B.M."/>
            <person name="Tindall B.J."/>
        </authorList>
    </citation>
    <scope>NUCLEOTIDE SEQUENCE [LARGE SCALE GENOMIC DNA]</scope>
    <source>
        <strain evidence="3">KT71</strain>
    </source>
</reference>
<keyword evidence="2" id="KW-1133">Transmembrane helix</keyword>
<name>A4A404_9GAMM</name>
<dbReference type="SUPFAM" id="SSF82693">
    <property type="entry name" value="Multidrug efflux transporter AcrB pore domain, PN1, PN2, PC1 and PC2 subdomains"/>
    <property type="match status" value="3"/>
</dbReference>
<feature type="transmembrane region" description="Helical" evidence="2">
    <location>
        <begin position="360"/>
        <end position="380"/>
    </location>
</feature>
<dbReference type="HOGENOM" id="CLU_002755_1_2_6"/>
<accession>A4A404</accession>
<proteinExistence type="predicted"/>
<dbReference type="InterPro" id="IPR001036">
    <property type="entry name" value="Acrflvin-R"/>
</dbReference>
<organism evidence="3 4">
    <name type="scientific">Congregibacter litoralis KT71</name>
    <dbReference type="NCBI Taxonomy" id="314285"/>
    <lineage>
        <taxon>Bacteria</taxon>
        <taxon>Pseudomonadati</taxon>
        <taxon>Pseudomonadota</taxon>
        <taxon>Gammaproteobacteria</taxon>
        <taxon>Cellvibrionales</taxon>
        <taxon>Halieaceae</taxon>
        <taxon>Congregibacter</taxon>
    </lineage>
</organism>
<dbReference type="AlphaFoldDB" id="A4A404"/>
<feature type="transmembrane region" description="Helical" evidence="2">
    <location>
        <begin position="848"/>
        <end position="869"/>
    </location>
</feature>
<feature type="transmembrane region" description="Helical" evidence="2">
    <location>
        <begin position="386"/>
        <end position="410"/>
    </location>
</feature>
<feature type="transmembrane region" description="Helical" evidence="2">
    <location>
        <begin position="463"/>
        <end position="486"/>
    </location>
</feature>
<dbReference type="PRINTS" id="PR00702">
    <property type="entry name" value="ACRIFLAVINRP"/>
</dbReference>
<evidence type="ECO:0000313" key="3">
    <source>
        <dbReference type="EMBL" id="EAQ99427.2"/>
    </source>
</evidence>
<protein>
    <submittedName>
        <fullName evidence="3">Cation/multidrug efflux pump</fullName>
    </submittedName>
</protein>
<dbReference type="Gene3D" id="3.30.2090.10">
    <property type="entry name" value="Multidrug efflux transporter AcrB TolC docking domain, DN and DC subdomains"/>
    <property type="match status" value="2"/>
</dbReference>
<dbReference type="eggNOG" id="COG0841">
    <property type="taxonomic scope" value="Bacteria"/>
</dbReference>